<dbReference type="GO" id="GO:0009982">
    <property type="term" value="F:pseudouridine synthase activity"/>
    <property type="evidence" value="ECO:0007669"/>
    <property type="project" value="InterPro"/>
</dbReference>
<name>A0A9D0ZTT9_9FIRM</name>
<evidence type="ECO:0000256" key="4">
    <source>
        <dbReference type="ARBA" id="ARBA00033164"/>
    </source>
</evidence>
<sequence>MIILYEDQEILVVEKPASMAVESRKLSSPDLISQIRNHLALPGQGIPYVGMVHRLDQPVQGILVFAKTKKAASILSAQVQDGRMEKLYLAVTTGIPSPKTGHLRHYLLKDGQTNTSKAVPEGTKGAKLSRLDYEVLQESEGTALVKIHLLTGRHHQIRVQFSAIGCPLWGDGKYGAAPDGNGIALCAASLSFLHPSSKKRLTFAAAPAHTAFRKFSF</sequence>
<reference evidence="6" key="1">
    <citation type="submission" date="2020-10" db="EMBL/GenBank/DDBJ databases">
        <authorList>
            <person name="Gilroy R."/>
        </authorList>
    </citation>
    <scope>NUCLEOTIDE SEQUENCE</scope>
    <source>
        <strain evidence="6">ChiSjej3B21-11622</strain>
    </source>
</reference>
<proteinExistence type="inferred from homology"/>
<gene>
    <name evidence="6" type="ORF">IAB26_03120</name>
</gene>
<accession>A0A9D0ZTT9</accession>
<dbReference type="Proteomes" id="UP000886886">
    <property type="component" value="Unassembled WGS sequence"/>
</dbReference>
<dbReference type="PANTHER" id="PTHR21600">
    <property type="entry name" value="MITOCHONDRIAL RNA PSEUDOURIDINE SYNTHASE"/>
    <property type="match status" value="1"/>
</dbReference>
<protein>
    <recommendedName>
        <fullName evidence="3">RNA pseudouridylate synthase</fullName>
    </recommendedName>
    <alternativeName>
        <fullName evidence="4">RNA-uridine isomerase</fullName>
    </alternativeName>
</protein>
<reference evidence="6" key="2">
    <citation type="journal article" date="2021" name="PeerJ">
        <title>Extensive microbial diversity within the chicken gut microbiome revealed by metagenomics and culture.</title>
        <authorList>
            <person name="Gilroy R."/>
            <person name="Ravi A."/>
            <person name="Getino M."/>
            <person name="Pursley I."/>
            <person name="Horton D.L."/>
            <person name="Alikhan N.F."/>
            <person name="Baker D."/>
            <person name="Gharbi K."/>
            <person name="Hall N."/>
            <person name="Watson M."/>
            <person name="Adriaenssens E.M."/>
            <person name="Foster-Nyarko E."/>
            <person name="Jarju S."/>
            <person name="Secka A."/>
            <person name="Antonio M."/>
            <person name="Oren A."/>
            <person name="Chaudhuri R.R."/>
            <person name="La Ragione R."/>
            <person name="Hildebrand F."/>
            <person name="Pallen M.J."/>
        </authorList>
    </citation>
    <scope>NUCLEOTIDE SEQUENCE</scope>
    <source>
        <strain evidence="6">ChiSjej3B21-11622</strain>
    </source>
</reference>
<evidence type="ECO:0000256" key="2">
    <source>
        <dbReference type="ARBA" id="ARBA00010876"/>
    </source>
</evidence>
<dbReference type="Gene3D" id="3.30.2350.10">
    <property type="entry name" value="Pseudouridine synthase"/>
    <property type="match status" value="1"/>
</dbReference>
<dbReference type="InterPro" id="IPR006145">
    <property type="entry name" value="PsdUridine_synth_RsuA/RluA"/>
</dbReference>
<evidence type="ECO:0000313" key="6">
    <source>
        <dbReference type="EMBL" id="HIQ95532.1"/>
    </source>
</evidence>
<dbReference type="Pfam" id="PF00849">
    <property type="entry name" value="PseudoU_synth_2"/>
    <property type="match status" value="1"/>
</dbReference>
<dbReference type="AlphaFoldDB" id="A0A9D0ZTT9"/>
<comment type="catalytic activity">
    <reaction evidence="1">
        <text>a uridine in RNA = a pseudouridine in RNA</text>
        <dbReference type="Rhea" id="RHEA:48348"/>
        <dbReference type="Rhea" id="RHEA-COMP:12068"/>
        <dbReference type="Rhea" id="RHEA-COMP:12069"/>
        <dbReference type="ChEBI" id="CHEBI:65314"/>
        <dbReference type="ChEBI" id="CHEBI:65315"/>
    </reaction>
</comment>
<dbReference type="CDD" id="cd02869">
    <property type="entry name" value="PseudoU_synth_RluA_like"/>
    <property type="match status" value="1"/>
</dbReference>
<dbReference type="GO" id="GO:0140098">
    <property type="term" value="F:catalytic activity, acting on RNA"/>
    <property type="evidence" value="ECO:0007669"/>
    <property type="project" value="UniProtKB-ARBA"/>
</dbReference>
<dbReference type="SUPFAM" id="SSF55120">
    <property type="entry name" value="Pseudouridine synthase"/>
    <property type="match status" value="1"/>
</dbReference>
<evidence type="ECO:0000256" key="3">
    <source>
        <dbReference type="ARBA" id="ARBA00031870"/>
    </source>
</evidence>
<dbReference type="InterPro" id="IPR050188">
    <property type="entry name" value="RluA_PseudoU_synthase"/>
</dbReference>
<comment type="caution">
    <text evidence="6">The sequence shown here is derived from an EMBL/GenBank/DDBJ whole genome shotgun (WGS) entry which is preliminary data.</text>
</comment>
<evidence type="ECO:0000259" key="5">
    <source>
        <dbReference type="Pfam" id="PF00849"/>
    </source>
</evidence>
<organism evidence="6 7">
    <name type="scientific">Candidatus Limivivens merdigallinarum</name>
    <dbReference type="NCBI Taxonomy" id="2840859"/>
    <lineage>
        <taxon>Bacteria</taxon>
        <taxon>Bacillati</taxon>
        <taxon>Bacillota</taxon>
        <taxon>Clostridia</taxon>
        <taxon>Lachnospirales</taxon>
        <taxon>Lachnospiraceae</taxon>
        <taxon>Lachnospiraceae incertae sedis</taxon>
        <taxon>Candidatus Limivivens</taxon>
    </lineage>
</organism>
<dbReference type="InterPro" id="IPR020103">
    <property type="entry name" value="PsdUridine_synth_cat_dom_sf"/>
</dbReference>
<feature type="domain" description="Pseudouridine synthase RsuA/RluA-like" evidence="5">
    <location>
        <begin position="10"/>
        <end position="163"/>
    </location>
</feature>
<evidence type="ECO:0000256" key="1">
    <source>
        <dbReference type="ARBA" id="ARBA00000073"/>
    </source>
</evidence>
<evidence type="ECO:0000313" key="7">
    <source>
        <dbReference type="Proteomes" id="UP000886886"/>
    </source>
</evidence>
<dbReference type="PANTHER" id="PTHR21600:SF44">
    <property type="entry name" value="RIBOSOMAL LARGE SUBUNIT PSEUDOURIDINE SYNTHASE D"/>
    <property type="match status" value="1"/>
</dbReference>
<comment type="similarity">
    <text evidence="2">Belongs to the pseudouridine synthase RluA family.</text>
</comment>
<dbReference type="GO" id="GO:0000455">
    <property type="term" value="P:enzyme-directed rRNA pseudouridine synthesis"/>
    <property type="evidence" value="ECO:0007669"/>
    <property type="project" value="TreeGrafter"/>
</dbReference>
<dbReference type="GO" id="GO:0003723">
    <property type="term" value="F:RNA binding"/>
    <property type="evidence" value="ECO:0007669"/>
    <property type="project" value="InterPro"/>
</dbReference>
<dbReference type="EMBL" id="DVFT01000042">
    <property type="protein sequence ID" value="HIQ95532.1"/>
    <property type="molecule type" value="Genomic_DNA"/>
</dbReference>